<protein>
    <recommendedName>
        <fullName evidence="2">SCP domain-containing protein</fullName>
    </recommendedName>
</protein>
<dbReference type="CDD" id="cd05379">
    <property type="entry name" value="CAP_bacterial"/>
    <property type="match status" value="1"/>
</dbReference>
<organism evidence="3 4">
    <name type="scientific">Candidatus Lloydbacteria bacterium RIFCSPHIGHO2_02_FULL_54_17</name>
    <dbReference type="NCBI Taxonomy" id="1798664"/>
    <lineage>
        <taxon>Bacteria</taxon>
        <taxon>Candidatus Lloydiibacteriota</taxon>
    </lineage>
</organism>
<dbReference type="Pfam" id="PF00188">
    <property type="entry name" value="CAP"/>
    <property type="match status" value="1"/>
</dbReference>
<dbReference type="STRING" id="1798664.A3C93_05995"/>
<dbReference type="Proteomes" id="UP000178636">
    <property type="component" value="Unassembled WGS sequence"/>
</dbReference>
<evidence type="ECO:0000313" key="4">
    <source>
        <dbReference type="Proteomes" id="UP000178636"/>
    </source>
</evidence>
<keyword evidence="1" id="KW-0472">Membrane</keyword>
<evidence type="ECO:0000259" key="2">
    <source>
        <dbReference type="Pfam" id="PF00188"/>
    </source>
</evidence>
<reference evidence="3 4" key="1">
    <citation type="journal article" date="2016" name="Nat. Commun.">
        <title>Thousands of microbial genomes shed light on interconnected biogeochemical processes in an aquifer system.</title>
        <authorList>
            <person name="Anantharaman K."/>
            <person name="Brown C.T."/>
            <person name="Hug L.A."/>
            <person name="Sharon I."/>
            <person name="Castelle C.J."/>
            <person name="Probst A.J."/>
            <person name="Thomas B.C."/>
            <person name="Singh A."/>
            <person name="Wilkins M.J."/>
            <person name="Karaoz U."/>
            <person name="Brodie E.L."/>
            <person name="Williams K.H."/>
            <person name="Hubbard S.S."/>
            <person name="Banfield J.F."/>
        </authorList>
    </citation>
    <scope>NUCLEOTIDE SEQUENCE [LARGE SCALE GENOMIC DNA]</scope>
</reference>
<keyword evidence="1" id="KW-0812">Transmembrane</keyword>
<name>A0A1G2DG82_9BACT</name>
<comment type="caution">
    <text evidence="3">The sequence shown here is derived from an EMBL/GenBank/DDBJ whole genome shotgun (WGS) entry which is preliminary data.</text>
</comment>
<proteinExistence type="predicted"/>
<feature type="transmembrane region" description="Helical" evidence="1">
    <location>
        <begin position="320"/>
        <end position="341"/>
    </location>
</feature>
<evidence type="ECO:0000256" key="1">
    <source>
        <dbReference type="SAM" id="Phobius"/>
    </source>
</evidence>
<keyword evidence="1" id="KW-1133">Transmembrane helix</keyword>
<dbReference type="PANTHER" id="PTHR31157">
    <property type="entry name" value="SCP DOMAIN-CONTAINING PROTEIN"/>
    <property type="match status" value="1"/>
</dbReference>
<dbReference type="AlphaFoldDB" id="A0A1G2DG82"/>
<dbReference type="InterPro" id="IPR014044">
    <property type="entry name" value="CAP_dom"/>
</dbReference>
<accession>A0A1G2DG82</accession>
<dbReference type="EMBL" id="MHLO01000027">
    <property type="protein sequence ID" value="OGZ11961.1"/>
    <property type="molecule type" value="Genomic_DNA"/>
</dbReference>
<dbReference type="Gene3D" id="3.40.33.10">
    <property type="entry name" value="CAP"/>
    <property type="match status" value="1"/>
</dbReference>
<feature type="transmembrane region" description="Helical" evidence="1">
    <location>
        <begin position="21"/>
        <end position="42"/>
    </location>
</feature>
<feature type="domain" description="SCP" evidence="2">
    <location>
        <begin position="65"/>
        <end position="180"/>
    </location>
</feature>
<evidence type="ECO:0000313" key="3">
    <source>
        <dbReference type="EMBL" id="OGZ11961.1"/>
    </source>
</evidence>
<gene>
    <name evidence="3" type="ORF">A3C93_05995</name>
</gene>
<dbReference type="PANTHER" id="PTHR31157:SF1">
    <property type="entry name" value="SCP DOMAIN-CONTAINING PROTEIN"/>
    <property type="match status" value="1"/>
</dbReference>
<sequence>MRRVFKDHFIPHKGNDYKPHFLRAKVAAGVLAFILVVEGFYLTETLVIFPKSDYLAAIFATVLVEQTNEVRTGQSLAMLTPSPVLAEVARMKAEDMAAKGYFAHNAPDGKTPWYWFRQAGYNYIAAGENLAVNFTDSKDVTLAWLNSPSHRANIVNGNYTEIGIATAQGFYKGKEAVFVVEVFGRPASALRDVLPPSVESATKDIVRAVETKTSVLVPAPALAQPVKAATAPGTPSASVAGADTTIVEDILDVEELKPTVTAQVVSPKVVAQPKAASPVAIVLASPRHLTTTLYFIIGAILLLAIALTIFIEIRIQFPSLVVTGFVLLFAIVLITIFNSSVSLAQGVI</sequence>
<dbReference type="SUPFAM" id="SSF55797">
    <property type="entry name" value="PR-1-like"/>
    <property type="match status" value="1"/>
</dbReference>
<feature type="transmembrane region" description="Helical" evidence="1">
    <location>
        <begin position="293"/>
        <end position="313"/>
    </location>
</feature>
<dbReference type="InterPro" id="IPR035940">
    <property type="entry name" value="CAP_sf"/>
</dbReference>